<organism evidence="2 3">
    <name type="scientific">Trichinella nativa</name>
    <dbReference type="NCBI Taxonomy" id="6335"/>
    <lineage>
        <taxon>Eukaryota</taxon>
        <taxon>Metazoa</taxon>
        <taxon>Ecdysozoa</taxon>
        <taxon>Nematoda</taxon>
        <taxon>Enoplea</taxon>
        <taxon>Dorylaimia</taxon>
        <taxon>Trichinellida</taxon>
        <taxon>Trichinellidae</taxon>
        <taxon>Trichinella</taxon>
    </lineage>
</organism>
<reference evidence="2 3" key="1">
    <citation type="submission" date="2015-05" db="EMBL/GenBank/DDBJ databases">
        <title>Evolution of Trichinella species and genotypes.</title>
        <authorList>
            <person name="Korhonen P.K."/>
            <person name="Edoardo P."/>
            <person name="Giuseppe L.R."/>
            <person name="Gasser R.B."/>
        </authorList>
    </citation>
    <scope>NUCLEOTIDE SEQUENCE [LARGE SCALE GENOMIC DNA]</scope>
    <source>
        <strain evidence="2">ISS10</strain>
    </source>
</reference>
<evidence type="ECO:0000256" key="1">
    <source>
        <dbReference type="SAM" id="MobiDB-lite"/>
    </source>
</evidence>
<dbReference type="AlphaFoldDB" id="A0A0V1LGL5"/>
<protein>
    <submittedName>
        <fullName evidence="2">Uncharacterized protein</fullName>
    </submittedName>
</protein>
<feature type="region of interest" description="Disordered" evidence="1">
    <location>
        <begin position="31"/>
        <end position="52"/>
    </location>
</feature>
<evidence type="ECO:0000313" key="2">
    <source>
        <dbReference type="EMBL" id="KRZ58645.1"/>
    </source>
</evidence>
<accession>A0A0V1LGL5</accession>
<sequence>MMILFVEPWLVAVQKADQNLNEQQKFPVQLRKPSAGGNCTRQPREADNRAATRCQSIDDVINRFE</sequence>
<gene>
    <name evidence="2" type="ORF">T02_8509</name>
</gene>
<proteinExistence type="predicted"/>
<dbReference type="EMBL" id="JYDW01000054">
    <property type="protein sequence ID" value="KRZ58645.1"/>
    <property type="molecule type" value="Genomic_DNA"/>
</dbReference>
<name>A0A0V1LGL5_9BILA</name>
<comment type="caution">
    <text evidence="2">The sequence shown here is derived from an EMBL/GenBank/DDBJ whole genome shotgun (WGS) entry which is preliminary data.</text>
</comment>
<evidence type="ECO:0000313" key="3">
    <source>
        <dbReference type="Proteomes" id="UP000054721"/>
    </source>
</evidence>
<keyword evidence="3" id="KW-1185">Reference proteome</keyword>
<dbReference type="Proteomes" id="UP000054721">
    <property type="component" value="Unassembled WGS sequence"/>
</dbReference>